<keyword evidence="5 8" id="KW-1133">Transmembrane helix</keyword>
<evidence type="ECO:0000313" key="10">
    <source>
        <dbReference type="Proteomes" id="UP001194714"/>
    </source>
</evidence>
<name>A0ABS0AZT9_9BACT</name>
<evidence type="ECO:0000256" key="6">
    <source>
        <dbReference type="ARBA" id="ARBA00023065"/>
    </source>
</evidence>
<keyword evidence="4 8" id="KW-0812">Transmembrane</keyword>
<feature type="transmembrane region" description="Helical" evidence="8">
    <location>
        <begin position="451"/>
        <end position="469"/>
    </location>
</feature>
<feature type="transmembrane region" description="Helical" evidence="8">
    <location>
        <begin position="354"/>
        <end position="375"/>
    </location>
</feature>
<comment type="similarity">
    <text evidence="2">Belongs to the V-ATPase 116 kDa subunit family.</text>
</comment>
<organism evidence="9 10">
    <name type="scientific">Candidatus Neptunichlamydia vexilliferae</name>
    <dbReference type="NCBI Taxonomy" id="1651774"/>
    <lineage>
        <taxon>Bacteria</taxon>
        <taxon>Pseudomonadati</taxon>
        <taxon>Chlamydiota</taxon>
        <taxon>Chlamydiia</taxon>
        <taxon>Parachlamydiales</taxon>
        <taxon>Simkaniaceae</taxon>
        <taxon>Candidatus Neptunichlamydia</taxon>
    </lineage>
</organism>
<keyword evidence="6" id="KW-0406">Ion transport</keyword>
<keyword evidence="3" id="KW-0813">Transport</keyword>
<feature type="transmembrane region" description="Helical" evidence="8">
    <location>
        <begin position="308"/>
        <end position="333"/>
    </location>
</feature>
<evidence type="ECO:0000256" key="7">
    <source>
        <dbReference type="ARBA" id="ARBA00023136"/>
    </source>
</evidence>
<evidence type="ECO:0000256" key="3">
    <source>
        <dbReference type="ARBA" id="ARBA00022448"/>
    </source>
</evidence>
<evidence type="ECO:0000256" key="4">
    <source>
        <dbReference type="ARBA" id="ARBA00022692"/>
    </source>
</evidence>
<dbReference type="EMBL" id="JAAEJV010000032">
    <property type="protein sequence ID" value="MBF5059644.1"/>
    <property type="molecule type" value="Genomic_DNA"/>
</dbReference>
<feature type="transmembrane region" description="Helical" evidence="8">
    <location>
        <begin position="583"/>
        <end position="603"/>
    </location>
</feature>
<dbReference type="PANTHER" id="PTHR11629:SF63">
    <property type="entry name" value="V-TYPE PROTON ATPASE SUBUNIT A"/>
    <property type="match status" value="1"/>
</dbReference>
<dbReference type="InterPro" id="IPR002490">
    <property type="entry name" value="V-ATPase_116kDa_su"/>
</dbReference>
<feature type="transmembrane region" description="Helical" evidence="8">
    <location>
        <begin position="512"/>
        <end position="534"/>
    </location>
</feature>
<feature type="transmembrane region" description="Helical" evidence="8">
    <location>
        <begin position="554"/>
        <end position="571"/>
    </location>
</feature>
<evidence type="ECO:0000256" key="2">
    <source>
        <dbReference type="ARBA" id="ARBA00009904"/>
    </source>
</evidence>
<comment type="caution">
    <text evidence="9">The sequence shown here is derived from an EMBL/GenBank/DDBJ whole genome shotgun (WGS) entry which is preliminary data.</text>
</comment>
<dbReference type="Proteomes" id="UP001194714">
    <property type="component" value="Unassembled WGS sequence"/>
</dbReference>
<comment type="subcellular location">
    <subcellularLocation>
        <location evidence="1">Membrane</location>
        <topology evidence="1">Multi-pass membrane protein</topology>
    </subcellularLocation>
</comment>
<evidence type="ECO:0000256" key="8">
    <source>
        <dbReference type="SAM" id="Phobius"/>
    </source>
</evidence>
<dbReference type="RefSeq" id="WP_194847951.1">
    <property type="nucleotide sequence ID" value="NZ_JAAEJV010000032.1"/>
</dbReference>
<keyword evidence="7 8" id="KW-0472">Membrane</keyword>
<evidence type="ECO:0000256" key="5">
    <source>
        <dbReference type="ARBA" id="ARBA00022989"/>
    </source>
</evidence>
<protein>
    <submittedName>
        <fullName evidence="9">V-type ATP synthase subunit I</fullName>
    </submittedName>
</protein>
<reference evidence="9 10" key="1">
    <citation type="submission" date="2020-01" db="EMBL/GenBank/DDBJ databases">
        <title>Draft genome sequence of Cand. Neptunochlamydia vexilliferae K9.</title>
        <authorList>
            <person name="Schulz F."/>
            <person name="Koestlbacher S."/>
            <person name="Wascher F."/>
            <person name="Pizzetti I."/>
            <person name="Horn M."/>
        </authorList>
    </citation>
    <scope>NUCLEOTIDE SEQUENCE [LARGE SCALE GENOMIC DNA]</scope>
    <source>
        <strain evidence="9 10">K9</strain>
    </source>
</reference>
<evidence type="ECO:0000256" key="1">
    <source>
        <dbReference type="ARBA" id="ARBA00004141"/>
    </source>
</evidence>
<keyword evidence="10" id="KW-1185">Reference proteome</keyword>
<gene>
    <name evidence="9" type="ORF">NEPTK9_001160</name>
</gene>
<dbReference type="PANTHER" id="PTHR11629">
    <property type="entry name" value="VACUOLAR PROTON ATPASES"/>
    <property type="match status" value="1"/>
</dbReference>
<proteinExistence type="inferred from homology"/>
<sequence length="638" mass="72356">MTVIGVKKYLFVGVKEDVELFFERAQAKGFIEFLTRKGKVDYPDPIQKVLTALKMLRKQPQVKQAKLTKDLNADKLVHTTSESGIWAEKLEEEIRLLKAEISRVEPLGDFSPEEIRKLEQETGRNIQFFCVKKAKLKKMELEEVLIPVGSEYDMDYFMTISHKVESFKGMIELHFDRSLSQLENDLETAHLKLKGCHQELKENAAYIDFLKEHLTTLLNAYHLEDVASATTSQMDGSLFAIEGWIPENRLHGLFPLLEGLGIHAEEVAIEDGERIPTYMENKNYGKVGEDLVHIYDTPAPQDKDPSTWVFWAFAIFFAMIISDAGYGVIFLGLALLFRKLFKKISGSGKRFLRLFTVLSVSCILWGALSGSYFGIELSPKSPMNKFSVLNYLAQKKADYHIAAKDEVYQEVTEHFPQLVGIEEGIEFLAEGKEVKDGFMKYIVFDDFCDSIFMEIALLVGMIHISLSLMRHVRRHWAGLGWIFTIFGGYLFFPKVLDATTMIHFMNIISKEAGYILGEQLFWGGIAAALILALLQKRWAGFIELTKPIELFADILSYLRLYALGLAAMILADTFNEMGMKLGFAAGFFVILAGHTINIAVGIMGGTIHGLRLNFIEWYHHSFEGGGRLFKPLKKLTPK</sequence>
<evidence type="ECO:0000313" key="9">
    <source>
        <dbReference type="EMBL" id="MBF5059644.1"/>
    </source>
</evidence>
<accession>A0ABS0AZT9</accession>
<feature type="transmembrane region" description="Helical" evidence="8">
    <location>
        <begin position="476"/>
        <end position="492"/>
    </location>
</feature>